<reference evidence="7" key="2">
    <citation type="submission" date="2023-02" db="EMBL/GenBank/DDBJ databases">
        <authorList>
            <consortium name="DOE Joint Genome Institute"/>
            <person name="Mondo S.J."/>
            <person name="Chang Y."/>
            <person name="Wang Y."/>
            <person name="Ahrendt S."/>
            <person name="Andreopoulos W."/>
            <person name="Barry K."/>
            <person name="Beard J."/>
            <person name="Benny G.L."/>
            <person name="Blankenship S."/>
            <person name="Bonito G."/>
            <person name="Cuomo C."/>
            <person name="Desiro A."/>
            <person name="Gervers K.A."/>
            <person name="Hundley H."/>
            <person name="Kuo A."/>
            <person name="LaButti K."/>
            <person name="Lang B.F."/>
            <person name="Lipzen A."/>
            <person name="O'Donnell K."/>
            <person name="Pangilinan J."/>
            <person name="Reynolds N."/>
            <person name="Sandor L."/>
            <person name="Smith M.W."/>
            <person name="Tsang A."/>
            <person name="Grigoriev I.V."/>
            <person name="Stajich J.E."/>
            <person name="Spatafora J.W."/>
        </authorList>
    </citation>
    <scope>NUCLEOTIDE SEQUENCE</scope>
    <source>
        <strain evidence="7">RSA 2281</strain>
    </source>
</reference>
<feature type="region of interest" description="Disordered" evidence="5">
    <location>
        <begin position="1"/>
        <end position="213"/>
    </location>
</feature>
<feature type="compositionally biased region" description="Pro residues" evidence="5">
    <location>
        <begin position="14"/>
        <end position="28"/>
    </location>
</feature>
<dbReference type="GO" id="GO:0003700">
    <property type="term" value="F:DNA-binding transcription factor activity"/>
    <property type="evidence" value="ECO:0007669"/>
    <property type="project" value="TreeGrafter"/>
</dbReference>
<proteinExistence type="inferred from homology"/>
<feature type="compositionally biased region" description="Polar residues" evidence="5">
    <location>
        <begin position="78"/>
        <end position="92"/>
    </location>
</feature>
<evidence type="ECO:0000256" key="4">
    <source>
        <dbReference type="ARBA" id="ARBA00023163"/>
    </source>
</evidence>
<dbReference type="Proteomes" id="UP001209540">
    <property type="component" value="Unassembled WGS sequence"/>
</dbReference>
<accession>A0AAD5KM31</accession>
<dbReference type="PANTHER" id="PTHR47792">
    <property type="entry name" value="PROTEIN SOK2-RELATED"/>
    <property type="match status" value="1"/>
</dbReference>
<dbReference type="AlphaFoldDB" id="A0AAD5KM31"/>
<feature type="compositionally biased region" description="Low complexity" evidence="5">
    <location>
        <begin position="111"/>
        <end position="131"/>
    </location>
</feature>
<evidence type="ECO:0000256" key="5">
    <source>
        <dbReference type="SAM" id="MobiDB-lite"/>
    </source>
</evidence>
<feature type="compositionally biased region" description="Basic residues" evidence="5">
    <location>
        <begin position="194"/>
        <end position="205"/>
    </location>
</feature>
<feature type="domain" description="HTH APSES-type" evidence="6">
    <location>
        <begin position="221"/>
        <end position="327"/>
    </location>
</feature>
<dbReference type="EMBL" id="JAIXMP010000007">
    <property type="protein sequence ID" value="KAI9270724.1"/>
    <property type="molecule type" value="Genomic_DNA"/>
</dbReference>
<dbReference type="PROSITE" id="PS51299">
    <property type="entry name" value="HTH_APSES"/>
    <property type="match status" value="1"/>
</dbReference>
<dbReference type="GO" id="GO:0043565">
    <property type="term" value="F:sequence-specific DNA binding"/>
    <property type="evidence" value="ECO:0007669"/>
    <property type="project" value="TreeGrafter"/>
</dbReference>
<dbReference type="Gene3D" id="3.10.260.10">
    <property type="entry name" value="Transcription regulator HTH, APSES-type DNA-binding domain"/>
    <property type="match status" value="1"/>
</dbReference>
<evidence type="ECO:0000313" key="8">
    <source>
        <dbReference type="Proteomes" id="UP001209540"/>
    </source>
</evidence>
<sequence length="399" mass="43250">MLEGVYQSFGYPPNGAPHLPPPPVPPTSSYPDNPVEPQVQPYGGLSYRDPYPYRTATGNNNNSNSNNNNSNSNSNNNYYAYQSPTSSASSLANHEAPSPVFPDHRTSNTHPNSDPNNYYAPPPSSTSTASNGWQTRSSPSSLPATTQQQQQQQQATAGFPWSDSTSPSARPYPSAGGGYIGARTGGDINMTSPTKHHHHHYHHHPISPPGFGPPASLSRPKLTTTVWEDEGTVCYQVDAKGICVARRADNEMINGTKLLNVVGMSRGKRDGILKNEKDRVVIKVGAMHLKGVWITLRRAKYLATKFRICDILYPLFEDDPKKFVYATSPPNHPAAAAAGVSSPPASVSSSRRASSLLDNSPDSLSSGMRSSPFNDNTKRSSLPSMSTLDQGIYIYMMMI</sequence>
<reference evidence="7" key="1">
    <citation type="journal article" date="2022" name="IScience">
        <title>Evolution of zygomycete secretomes and the origins of terrestrial fungal ecologies.</title>
        <authorList>
            <person name="Chang Y."/>
            <person name="Wang Y."/>
            <person name="Mondo S."/>
            <person name="Ahrendt S."/>
            <person name="Andreopoulos W."/>
            <person name="Barry K."/>
            <person name="Beard J."/>
            <person name="Benny G.L."/>
            <person name="Blankenship S."/>
            <person name="Bonito G."/>
            <person name="Cuomo C."/>
            <person name="Desiro A."/>
            <person name="Gervers K.A."/>
            <person name="Hundley H."/>
            <person name="Kuo A."/>
            <person name="LaButti K."/>
            <person name="Lang B.F."/>
            <person name="Lipzen A."/>
            <person name="O'Donnell K."/>
            <person name="Pangilinan J."/>
            <person name="Reynolds N."/>
            <person name="Sandor L."/>
            <person name="Smith M.E."/>
            <person name="Tsang A."/>
            <person name="Grigoriev I.V."/>
            <person name="Stajich J.E."/>
            <person name="Spatafora J.W."/>
        </authorList>
    </citation>
    <scope>NUCLEOTIDE SEQUENCE</scope>
    <source>
        <strain evidence="7">RSA 2281</strain>
    </source>
</reference>
<evidence type="ECO:0000259" key="6">
    <source>
        <dbReference type="PROSITE" id="PS51299"/>
    </source>
</evidence>
<comment type="similarity">
    <text evidence="1">Belongs to the EFG1/PHD1/stuA family.</text>
</comment>
<comment type="caution">
    <text evidence="7">The sequence shown here is derived from an EMBL/GenBank/DDBJ whole genome shotgun (WGS) entry which is preliminary data.</text>
</comment>
<dbReference type="GO" id="GO:0045944">
    <property type="term" value="P:positive regulation of transcription by RNA polymerase II"/>
    <property type="evidence" value="ECO:0007669"/>
    <property type="project" value="TreeGrafter"/>
</dbReference>
<dbReference type="Pfam" id="PF04383">
    <property type="entry name" value="KilA-N"/>
    <property type="match status" value="1"/>
</dbReference>
<keyword evidence="8" id="KW-1185">Reference proteome</keyword>
<gene>
    <name evidence="7" type="ORF">BDA99DRAFT_328127</name>
</gene>
<dbReference type="InterPro" id="IPR003163">
    <property type="entry name" value="Tscrpt_reg_HTH_APSES-type"/>
</dbReference>
<dbReference type="InterPro" id="IPR029790">
    <property type="entry name" value="EFG1/Phd1/StuA"/>
</dbReference>
<feature type="compositionally biased region" description="Polar residues" evidence="5">
    <location>
        <begin position="367"/>
        <end position="382"/>
    </location>
</feature>
<organism evidence="7 8">
    <name type="scientific">Phascolomyces articulosus</name>
    <dbReference type="NCBI Taxonomy" id="60185"/>
    <lineage>
        <taxon>Eukaryota</taxon>
        <taxon>Fungi</taxon>
        <taxon>Fungi incertae sedis</taxon>
        <taxon>Mucoromycota</taxon>
        <taxon>Mucoromycotina</taxon>
        <taxon>Mucoromycetes</taxon>
        <taxon>Mucorales</taxon>
        <taxon>Lichtheimiaceae</taxon>
        <taxon>Phascolomyces</taxon>
    </lineage>
</organism>
<feature type="compositionally biased region" description="Low complexity" evidence="5">
    <location>
        <begin position="144"/>
        <end position="157"/>
    </location>
</feature>
<protein>
    <recommendedName>
        <fullName evidence="6">HTH APSES-type domain-containing protein</fullName>
    </recommendedName>
</protein>
<feature type="region of interest" description="Disordered" evidence="5">
    <location>
        <begin position="334"/>
        <end position="382"/>
    </location>
</feature>
<evidence type="ECO:0000256" key="2">
    <source>
        <dbReference type="ARBA" id="ARBA00023015"/>
    </source>
</evidence>
<dbReference type="InterPro" id="IPR036887">
    <property type="entry name" value="HTH_APSES_sf"/>
</dbReference>
<feature type="compositionally biased region" description="Low complexity" evidence="5">
    <location>
        <begin position="334"/>
        <end position="366"/>
    </location>
</feature>
<dbReference type="PANTHER" id="PTHR47792:SF1">
    <property type="entry name" value="PROTEIN SOK2-RELATED"/>
    <property type="match status" value="1"/>
</dbReference>
<dbReference type="SUPFAM" id="SSF54616">
    <property type="entry name" value="DNA-binding domain of Mlu1-box binding protein MBP1"/>
    <property type="match status" value="1"/>
</dbReference>
<dbReference type="GO" id="GO:0005634">
    <property type="term" value="C:nucleus"/>
    <property type="evidence" value="ECO:0007669"/>
    <property type="project" value="TreeGrafter"/>
</dbReference>
<dbReference type="SMART" id="SM01252">
    <property type="entry name" value="KilA-N"/>
    <property type="match status" value="1"/>
</dbReference>
<dbReference type="InterPro" id="IPR018004">
    <property type="entry name" value="KilA/APSES_HTH"/>
</dbReference>
<keyword evidence="3" id="KW-0238">DNA-binding</keyword>
<name>A0AAD5KM31_9FUNG</name>
<feature type="compositionally biased region" description="Gly residues" evidence="5">
    <location>
        <begin position="175"/>
        <end position="184"/>
    </location>
</feature>
<evidence type="ECO:0000313" key="7">
    <source>
        <dbReference type="EMBL" id="KAI9270724.1"/>
    </source>
</evidence>
<evidence type="ECO:0000256" key="3">
    <source>
        <dbReference type="ARBA" id="ARBA00023125"/>
    </source>
</evidence>
<feature type="compositionally biased region" description="Polar residues" evidence="5">
    <location>
        <begin position="132"/>
        <end position="143"/>
    </location>
</feature>
<feature type="compositionally biased region" description="Low complexity" evidence="5">
    <location>
        <begin position="59"/>
        <end position="77"/>
    </location>
</feature>
<keyword evidence="4" id="KW-0804">Transcription</keyword>
<evidence type="ECO:0000256" key="1">
    <source>
        <dbReference type="ARBA" id="ARBA00007247"/>
    </source>
</evidence>
<keyword evidence="2" id="KW-0805">Transcription regulation</keyword>